<name>A0AA86RSZ9_9FABA</name>
<proteinExistence type="predicted"/>
<dbReference type="EMBL" id="OY731399">
    <property type="protein sequence ID" value="CAJ1928493.1"/>
    <property type="molecule type" value="Genomic_DNA"/>
</dbReference>
<dbReference type="AlphaFoldDB" id="A0AA86RSZ9"/>
<organism evidence="1 2">
    <name type="scientific">Sphenostylis stenocarpa</name>
    <dbReference type="NCBI Taxonomy" id="92480"/>
    <lineage>
        <taxon>Eukaryota</taxon>
        <taxon>Viridiplantae</taxon>
        <taxon>Streptophyta</taxon>
        <taxon>Embryophyta</taxon>
        <taxon>Tracheophyta</taxon>
        <taxon>Spermatophyta</taxon>
        <taxon>Magnoliopsida</taxon>
        <taxon>eudicotyledons</taxon>
        <taxon>Gunneridae</taxon>
        <taxon>Pentapetalae</taxon>
        <taxon>rosids</taxon>
        <taxon>fabids</taxon>
        <taxon>Fabales</taxon>
        <taxon>Fabaceae</taxon>
        <taxon>Papilionoideae</taxon>
        <taxon>50 kb inversion clade</taxon>
        <taxon>NPAAA clade</taxon>
        <taxon>indigoferoid/millettioid clade</taxon>
        <taxon>Phaseoleae</taxon>
        <taxon>Sphenostylis</taxon>
    </lineage>
</organism>
<evidence type="ECO:0000313" key="1">
    <source>
        <dbReference type="EMBL" id="CAJ1928493.1"/>
    </source>
</evidence>
<gene>
    <name evidence="1" type="ORF">AYBTSS11_LOCUS4253</name>
</gene>
<evidence type="ECO:0000313" key="2">
    <source>
        <dbReference type="Proteomes" id="UP001189624"/>
    </source>
</evidence>
<keyword evidence="2" id="KW-1185">Reference proteome</keyword>
<protein>
    <submittedName>
        <fullName evidence="1">Uncharacterized protein</fullName>
    </submittedName>
</protein>
<sequence>MPCTGHCRLTTCRVSRHQFIVLIAHAATMTQMMEGLVHEIDLAFGEVGSE</sequence>
<dbReference type="Gramene" id="rna-AYBTSS11_LOCUS4253">
    <property type="protein sequence ID" value="CAJ1928493.1"/>
    <property type="gene ID" value="gene-AYBTSS11_LOCUS4253"/>
</dbReference>
<reference evidence="1" key="1">
    <citation type="submission" date="2023-10" db="EMBL/GenBank/DDBJ databases">
        <authorList>
            <person name="Domelevo Entfellner J.-B."/>
        </authorList>
    </citation>
    <scope>NUCLEOTIDE SEQUENCE</scope>
</reference>
<dbReference type="Proteomes" id="UP001189624">
    <property type="component" value="Chromosome 2"/>
</dbReference>
<accession>A0AA86RSZ9</accession>